<dbReference type="PANTHER" id="PTHR43807:SF20">
    <property type="entry name" value="FI04487P"/>
    <property type="match status" value="1"/>
</dbReference>
<evidence type="ECO:0000256" key="6">
    <source>
        <dbReference type="ARBA" id="ARBA00022576"/>
    </source>
</evidence>
<dbReference type="Proteomes" id="UP000001444">
    <property type="component" value="Chromosome"/>
</dbReference>
<gene>
    <name evidence="17" type="ordered locus">SCAB_42271</name>
</gene>
<evidence type="ECO:0000256" key="7">
    <source>
        <dbReference type="ARBA" id="ARBA00022605"/>
    </source>
</evidence>
<dbReference type="HOGENOM" id="CLU_017584_4_0_11"/>
<dbReference type="eggNOG" id="COG0436">
    <property type="taxonomic scope" value="Bacteria"/>
</dbReference>
<evidence type="ECO:0000256" key="4">
    <source>
        <dbReference type="ARBA" id="ARBA00011738"/>
    </source>
</evidence>
<comment type="function">
    <text evidence="11">Involved in the lysine biosynthetic pathways. It catalyzes the transfer of an amino group from L-glutamate to N-succinyl-2-l-amino-6-oxoheptanedioate (N-succinyl-2-l-amino-6-ketopimelate) in a PLP-dependent reaction, yielding as products N-succinyl-l-2,6-diaminoheptanedioate (N-succinyl-diaminopimelate) and 2-oxoglutarate.</text>
</comment>
<dbReference type="RefSeq" id="WP_013001914.1">
    <property type="nucleotide sequence ID" value="NC_013929.1"/>
</dbReference>
<dbReference type="GO" id="GO:0008652">
    <property type="term" value="P:amino acid biosynthetic process"/>
    <property type="evidence" value="ECO:0007669"/>
    <property type="project" value="UniProtKB-KW"/>
</dbReference>
<comment type="cofactor">
    <cofactor evidence="1">
        <name>pyridoxal 5'-phosphate</name>
        <dbReference type="ChEBI" id="CHEBI:597326"/>
    </cofactor>
</comment>
<dbReference type="GO" id="GO:0016212">
    <property type="term" value="F:kynurenine-oxoglutarate transaminase activity"/>
    <property type="evidence" value="ECO:0007669"/>
    <property type="project" value="TreeGrafter"/>
</dbReference>
<evidence type="ECO:0000256" key="3">
    <source>
        <dbReference type="ARBA" id="ARBA00008954"/>
    </source>
</evidence>
<comment type="subcellular location">
    <subcellularLocation>
        <location evidence="2">Cytoplasm</location>
    </subcellularLocation>
</comment>
<dbReference type="InterPro" id="IPR004839">
    <property type="entry name" value="Aminotransferase_I/II_large"/>
</dbReference>
<dbReference type="NCBIfam" id="NF005855">
    <property type="entry name" value="PRK07777.1"/>
    <property type="match status" value="1"/>
</dbReference>
<evidence type="ECO:0000313" key="17">
    <source>
        <dbReference type="EMBL" id="CBG71297.1"/>
    </source>
</evidence>
<evidence type="ECO:0000256" key="1">
    <source>
        <dbReference type="ARBA" id="ARBA00001933"/>
    </source>
</evidence>
<dbReference type="EC" id="2.6.1.17" evidence="13"/>
<dbReference type="PANTHER" id="PTHR43807">
    <property type="entry name" value="FI04487P"/>
    <property type="match status" value="1"/>
</dbReference>
<evidence type="ECO:0000256" key="11">
    <source>
        <dbReference type="ARBA" id="ARBA00055496"/>
    </source>
</evidence>
<dbReference type="InterPro" id="IPR015424">
    <property type="entry name" value="PyrdxlP-dep_Trfase"/>
</dbReference>
<dbReference type="STRING" id="680198.SCAB_42271"/>
<dbReference type="GeneID" id="24308380"/>
<dbReference type="InterPro" id="IPR015421">
    <property type="entry name" value="PyrdxlP-dep_Trfase_major"/>
</dbReference>
<dbReference type="CDD" id="cd00609">
    <property type="entry name" value="AAT_like"/>
    <property type="match status" value="1"/>
</dbReference>
<name>C9Z443_STRSW</name>
<keyword evidence="18" id="KW-1185">Reference proteome</keyword>
<dbReference type="Gene3D" id="3.90.1150.10">
    <property type="entry name" value="Aspartate Aminotransferase, domain 1"/>
    <property type="match status" value="1"/>
</dbReference>
<dbReference type="AlphaFoldDB" id="C9Z443"/>
<evidence type="ECO:0000256" key="12">
    <source>
        <dbReference type="ARBA" id="ARBA00060594"/>
    </source>
</evidence>
<comment type="pathway">
    <text evidence="12">Amino-acid biosynthesis; L-lysine biosynthesis via DAP pathway; LL-2,6-diaminopimelate from (S)-tetrahydrodipicolinate (succinylase route): step 2/3.</text>
</comment>
<dbReference type="Pfam" id="PF00155">
    <property type="entry name" value="Aminotran_1_2"/>
    <property type="match status" value="1"/>
</dbReference>
<feature type="domain" description="Aminotransferase class I/classII large" evidence="16">
    <location>
        <begin position="43"/>
        <end position="409"/>
    </location>
</feature>
<proteinExistence type="inferred from homology"/>
<dbReference type="GO" id="GO:0005737">
    <property type="term" value="C:cytoplasm"/>
    <property type="evidence" value="ECO:0007669"/>
    <property type="project" value="UniProtKB-SubCell"/>
</dbReference>
<keyword evidence="9" id="KW-0663">Pyridoxal phosphate</keyword>
<protein>
    <recommendedName>
        <fullName evidence="14">Probable N-succinyldiaminopimelate aminotransferase DapC</fullName>
        <ecNumber evidence="13">2.6.1.17</ecNumber>
    </recommendedName>
    <alternativeName>
        <fullName evidence="15">DAP-AT</fullName>
    </alternativeName>
</protein>
<dbReference type="SUPFAM" id="SSF53383">
    <property type="entry name" value="PLP-dependent transferases"/>
    <property type="match status" value="1"/>
</dbReference>
<evidence type="ECO:0000256" key="9">
    <source>
        <dbReference type="ARBA" id="ARBA00022898"/>
    </source>
</evidence>
<evidence type="ECO:0000256" key="2">
    <source>
        <dbReference type="ARBA" id="ARBA00004496"/>
    </source>
</evidence>
<organism evidence="17 18">
    <name type="scientific">Streptomyces scabiei (strain 87.22)</name>
    <dbReference type="NCBI Taxonomy" id="680198"/>
    <lineage>
        <taxon>Bacteria</taxon>
        <taxon>Bacillati</taxon>
        <taxon>Actinomycetota</taxon>
        <taxon>Actinomycetes</taxon>
        <taxon>Kitasatosporales</taxon>
        <taxon>Streptomycetaceae</taxon>
        <taxon>Streptomyces</taxon>
    </lineage>
</organism>
<keyword evidence="6 17" id="KW-0032">Aminotransferase</keyword>
<dbReference type="EMBL" id="FN554889">
    <property type="protein sequence ID" value="CBG71297.1"/>
    <property type="molecule type" value="Genomic_DNA"/>
</dbReference>
<accession>C9Z443</accession>
<evidence type="ECO:0000256" key="15">
    <source>
        <dbReference type="ARBA" id="ARBA00078668"/>
    </source>
</evidence>
<evidence type="ECO:0000256" key="14">
    <source>
        <dbReference type="ARBA" id="ARBA00073795"/>
    </source>
</evidence>
<reference evidence="17 18" key="1">
    <citation type="journal article" date="2010" name="Mol. Plant Microbe Interact.">
        <title>Streptomyces scabies 87-22 contains a coronafacic acid-like biosynthetic cluster that contributes to plant-microbe interactions.</title>
        <authorList>
            <person name="Bignell D.R."/>
            <person name="Seipke R.F."/>
            <person name="Huguet-Tapia J.C."/>
            <person name="Chambers A.H."/>
            <person name="Parry R.J."/>
            <person name="Loria R."/>
        </authorList>
    </citation>
    <scope>NUCLEOTIDE SEQUENCE [LARGE SCALE GENOMIC DNA]</scope>
    <source>
        <strain evidence="17 18">87.22</strain>
    </source>
</reference>
<dbReference type="InterPro" id="IPR051326">
    <property type="entry name" value="Kynurenine-oxoglutarate_AT"/>
</dbReference>
<comment type="similarity">
    <text evidence="3">Belongs to the class-III pyridoxal-phosphate-dependent aminotransferase family.</text>
</comment>
<evidence type="ECO:0000313" key="18">
    <source>
        <dbReference type="Proteomes" id="UP000001444"/>
    </source>
</evidence>
<keyword evidence="7" id="KW-0028">Amino-acid biosynthesis</keyword>
<comment type="catalytic activity">
    <reaction evidence="10">
        <text>N-succinyl-(2S,6S)-2,6-diaminopimelate + 2-oxoglutarate = (S)-2-succinylamino-6-oxoheptanedioate + L-glutamate</text>
        <dbReference type="Rhea" id="RHEA:11960"/>
        <dbReference type="ChEBI" id="CHEBI:15685"/>
        <dbReference type="ChEBI" id="CHEBI:16810"/>
        <dbReference type="ChEBI" id="CHEBI:29985"/>
        <dbReference type="ChEBI" id="CHEBI:58087"/>
        <dbReference type="EC" id="2.6.1.17"/>
    </reaction>
</comment>
<dbReference type="Gene3D" id="3.40.640.10">
    <property type="entry name" value="Type I PLP-dependent aspartate aminotransferase-like (Major domain)"/>
    <property type="match status" value="1"/>
</dbReference>
<evidence type="ECO:0000256" key="5">
    <source>
        <dbReference type="ARBA" id="ARBA00022490"/>
    </source>
</evidence>
<evidence type="ECO:0000256" key="10">
    <source>
        <dbReference type="ARBA" id="ARBA00051121"/>
    </source>
</evidence>
<keyword evidence="5" id="KW-0963">Cytoplasm</keyword>
<keyword evidence="8 17" id="KW-0808">Transferase</keyword>
<evidence type="ECO:0000259" key="16">
    <source>
        <dbReference type="Pfam" id="PF00155"/>
    </source>
</evidence>
<sequence length="415" mass="44646">MTAMTSSASSARTPRPAQNRRLAEFGTTIFAEMSALALRTGSINLGQGFPDTDGPEEIREAAVRALRDGRGNQYPPGPGVPELRTAIVDHQRRRYGLEFDPDTEVLVTAGATEAIAAALLGLLEPGDEVVALEPYYDSYAACIAMAGGTRVPVTLRPSGATAGGSGDPGEERRFRLDLDELRAAVTDRTRLLLINTPHNPTGTVLTRTELTAIAELAVERDLLVVTDEVYEHLVFDDAEHLPLATFPGMRERTVTIGSAGKTFSFTGWKVGWVTAAPGLVTAVRSAKQYLTYVASGPFQYAVAEALALPDSYFEAFRADMLAKRDLLSAGLADAGFGVFRTAGTYFVTTDIRPLGESDGFAFCRSLPERAGVVAIPNAVFYDHREAGAPFVRFAFCKRTEVLTDAAERLRKAFAG</sequence>
<evidence type="ECO:0000256" key="13">
    <source>
        <dbReference type="ARBA" id="ARBA00066978"/>
    </source>
</evidence>
<comment type="subunit">
    <text evidence="4">Homodimer.</text>
</comment>
<dbReference type="InterPro" id="IPR015422">
    <property type="entry name" value="PyrdxlP-dep_Trfase_small"/>
</dbReference>
<dbReference type="FunFam" id="3.40.640.10:FF:000076">
    <property type="entry name" value="N-succinyldiaminopimelate aminotransferase DapC"/>
    <property type="match status" value="1"/>
</dbReference>
<dbReference type="GO" id="GO:0030170">
    <property type="term" value="F:pyridoxal phosphate binding"/>
    <property type="evidence" value="ECO:0007669"/>
    <property type="project" value="InterPro"/>
</dbReference>
<dbReference type="GO" id="GO:0009016">
    <property type="term" value="F:succinyldiaminopimelate transaminase activity"/>
    <property type="evidence" value="ECO:0007669"/>
    <property type="project" value="UniProtKB-EC"/>
</dbReference>
<evidence type="ECO:0000256" key="8">
    <source>
        <dbReference type="ARBA" id="ARBA00022679"/>
    </source>
</evidence>
<dbReference type="KEGG" id="scb:SCAB_42271"/>